<keyword evidence="4" id="KW-1185">Reference proteome</keyword>
<accession>A0ABN7Z165</accession>
<keyword evidence="1" id="KW-0175">Coiled coil</keyword>
<dbReference type="Proteomes" id="UP000701702">
    <property type="component" value="Unassembled WGS sequence"/>
</dbReference>
<feature type="coiled-coil region" evidence="1">
    <location>
        <begin position="85"/>
        <end position="112"/>
    </location>
</feature>
<dbReference type="RefSeq" id="WP_224004262.1">
    <property type="nucleotide sequence ID" value="NZ_CAJZAF010000020.1"/>
</dbReference>
<protein>
    <submittedName>
        <fullName evidence="3">Uncharacterized protein</fullName>
    </submittedName>
</protein>
<name>A0ABN7Z165_9BURK</name>
<evidence type="ECO:0000256" key="1">
    <source>
        <dbReference type="SAM" id="Coils"/>
    </source>
</evidence>
<organism evidence="3 4">
    <name type="scientific">Cupriavidus pinatubonensis</name>
    <dbReference type="NCBI Taxonomy" id="248026"/>
    <lineage>
        <taxon>Bacteria</taxon>
        <taxon>Pseudomonadati</taxon>
        <taxon>Pseudomonadota</taxon>
        <taxon>Betaproteobacteria</taxon>
        <taxon>Burkholderiales</taxon>
        <taxon>Burkholderiaceae</taxon>
        <taxon>Cupriavidus</taxon>
    </lineage>
</organism>
<reference evidence="3 4" key="1">
    <citation type="submission" date="2021-08" db="EMBL/GenBank/DDBJ databases">
        <authorList>
            <person name="Peeters C."/>
        </authorList>
    </citation>
    <scope>NUCLEOTIDE SEQUENCE [LARGE SCALE GENOMIC DNA]</scope>
    <source>
        <strain evidence="3 4">LMG 23994</strain>
    </source>
</reference>
<proteinExistence type="predicted"/>
<feature type="compositionally biased region" description="Basic and acidic residues" evidence="2">
    <location>
        <begin position="65"/>
        <end position="75"/>
    </location>
</feature>
<evidence type="ECO:0000313" key="3">
    <source>
        <dbReference type="EMBL" id="CAG9177762.1"/>
    </source>
</evidence>
<sequence length="169" mass="17757">MSTIEATAASPLIPLTQDAALPASADDVAAATSSDATGMPGIAAARPSTEVHISMSGNALSGMRGAKETASKDSDIDNSNLPDNVKKLIKRMRELREKLEQKAQELQEFSHSTAGSPEQRRMRMEALRAEVGALTAAMNKVGADLAQATRKFTSDEKKVVGSLVMGCGL</sequence>
<dbReference type="EMBL" id="CAJZAF010000020">
    <property type="protein sequence ID" value="CAG9177762.1"/>
    <property type="molecule type" value="Genomic_DNA"/>
</dbReference>
<feature type="region of interest" description="Disordered" evidence="2">
    <location>
        <begin position="58"/>
        <end position="82"/>
    </location>
</feature>
<evidence type="ECO:0000313" key="4">
    <source>
        <dbReference type="Proteomes" id="UP000701702"/>
    </source>
</evidence>
<evidence type="ECO:0000256" key="2">
    <source>
        <dbReference type="SAM" id="MobiDB-lite"/>
    </source>
</evidence>
<comment type="caution">
    <text evidence="3">The sequence shown here is derived from an EMBL/GenBank/DDBJ whole genome shotgun (WGS) entry which is preliminary data.</text>
</comment>
<gene>
    <name evidence="3" type="ORF">LMG23994_03731</name>
</gene>